<dbReference type="InterPro" id="IPR036271">
    <property type="entry name" value="Tet_transcr_reg_TetR-rel_C_sf"/>
</dbReference>
<dbReference type="Pfam" id="PF02909">
    <property type="entry name" value="TetR_C_1"/>
    <property type="match status" value="1"/>
</dbReference>
<dbReference type="GO" id="GO:0045892">
    <property type="term" value="P:negative regulation of DNA-templated transcription"/>
    <property type="evidence" value="ECO:0007669"/>
    <property type="project" value="InterPro"/>
</dbReference>
<protein>
    <submittedName>
        <fullName evidence="7">AcrR family transcriptional regulator</fullName>
    </submittedName>
</protein>
<dbReference type="AlphaFoldDB" id="A0A853A0V0"/>
<accession>A0A853A0V0</accession>
<dbReference type="EMBL" id="JACBZD010000001">
    <property type="protein sequence ID" value="NYI07080.1"/>
    <property type="molecule type" value="Genomic_DNA"/>
</dbReference>
<keyword evidence="3" id="KW-0804">Transcription</keyword>
<evidence type="ECO:0000256" key="5">
    <source>
        <dbReference type="SAM" id="MobiDB-lite"/>
    </source>
</evidence>
<evidence type="ECO:0000313" key="7">
    <source>
        <dbReference type="EMBL" id="NYI07080.1"/>
    </source>
</evidence>
<dbReference type="PANTHER" id="PTHR30055:SF151">
    <property type="entry name" value="TRANSCRIPTIONAL REGULATORY PROTEIN"/>
    <property type="match status" value="1"/>
</dbReference>
<dbReference type="GO" id="GO:0003700">
    <property type="term" value="F:DNA-binding transcription factor activity"/>
    <property type="evidence" value="ECO:0007669"/>
    <property type="project" value="TreeGrafter"/>
</dbReference>
<feature type="domain" description="HTH tetR-type" evidence="6">
    <location>
        <begin position="37"/>
        <end position="97"/>
    </location>
</feature>
<proteinExistence type="predicted"/>
<feature type="region of interest" description="Disordered" evidence="5">
    <location>
        <begin position="1"/>
        <end position="37"/>
    </location>
</feature>
<evidence type="ECO:0000313" key="8">
    <source>
        <dbReference type="Proteomes" id="UP000567795"/>
    </source>
</evidence>
<dbReference type="PANTHER" id="PTHR30055">
    <property type="entry name" value="HTH-TYPE TRANSCRIPTIONAL REGULATOR RUTR"/>
    <property type="match status" value="1"/>
</dbReference>
<evidence type="ECO:0000259" key="6">
    <source>
        <dbReference type="PROSITE" id="PS50977"/>
    </source>
</evidence>
<dbReference type="Pfam" id="PF00440">
    <property type="entry name" value="TetR_N"/>
    <property type="match status" value="1"/>
</dbReference>
<dbReference type="GO" id="GO:0000976">
    <property type="term" value="F:transcription cis-regulatory region binding"/>
    <property type="evidence" value="ECO:0007669"/>
    <property type="project" value="TreeGrafter"/>
</dbReference>
<sequence>MAAPPPPSDRRPTPGSDGLPDLPPPPWRRGPGRPRQQLTREAIVTAALRIMGEEGLDAVTMRRVAQALNTGPASLYAHVRDKQDLHELMLDEVFKDVRAPEPDPRRWREQLKEVTLATTQVLLDHPGTAQILMRTLIPTTPGLLVIMDATLGILRAAGFPDHVALRASDALALYSTAYAYEASLWPSGEAGQEEATRRIGEIEDYLDSLPADRLPHLTALRPAMRGGDAVEHFEFALDVFIAGITAYAPPAAEPSGTADRPTTP</sequence>
<dbReference type="InterPro" id="IPR001647">
    <property type="entry name" value="HTH_TetR"/>
</dbReference>
<evidence type="ECO:0000256" key="2">
    <source>
        <dbReference type="ARBA" id="ARBA00023125"/>
    </source>
</evidence>
<dbReference type="SUPFAM" id="SSF46689">
    <property type="entry name" value="Homeodomain-like"/>
    <property type="match status" value="1"/>
</dbReference>
<reference evidence="7 8" key="1">
    <citation type="submission" date="2020-07" db="EMBL/GenBank/DDBJ databases">
        <title>Sequencing the genomes of 1000 actinobacteria strains.</title>
        <authorList>
            <person name="Klenk H.-P."/>
        </authorList>
    </citation>
    <scope>NUCLEOTIDE SEQUENCE [LARGE SCALE GENOMIC DNA]</scope>
    <source>
        <strain evidence="7 8">DSM 42178</strain>
    </source>
</reference>
<dbReference type="InterPro" id="IPR004111">
    <property type="entry name" value="Repressor_TetR_C"/>
</dbReference>
<dbReference type="RefSeq" id="WP_179815560.1">
    <property type="nucleotide sequence ID" value="NZ_JACBZD010000001.1"/>
</dbReference>
<dbReference type="Gene3D" id="1.10.357.10">
    <property type="entry name" value="Tetracycline Repressor, domain 2"/>
    <property type="match status" value="1"/>
</dbReference>
<feature type="DNA-binding region" description="H-T-H motif" evidence="4">
    <location>
        <begin position="60"/>
        <end position="79"/>
    </location>
</feature>
<evidence type="ECO:0000256" key="3">
    <source>
        <dbReference type="ARBA" id="ARBA00023163"/>
    </source>
</evidence>
<gene>
    <name evidence="7" type="ORF">FHU37_004023</name>
</gene>
<keyword evidence="2 4" id="KW-0238">DNA-binding</keyword>
<name>A0A853A0V0_9ACTN</name>
<keyword evidence="1" id="KW-0805">Transcription regulation</keyword>
<dbReference type="InterPro" id="IPR009057">
    <property type="entry name" value="Homeodomain-like_sf"/>
</dbReference>
<dbReference type="Proteomes" id="UP000567795">
    <property type="component" value="Unassembled WGS sequence"/>
</dbReference>
<evidence type="ECO:0000256" key="4">
    <source>
        <dbReference type="PROSITE-ProRule" id="PRU00335"/>
    </source>
</evidence>
<comment type="caution">
    <text evidence="7">The sequence shown here is derived from an EMBL/GenBank/DDBJ whole genome shotgun (WGS) entry which is preliminary data.</text>
</comment>
<dbReference type="SUPFAM" id="SSF48498">
    <property type="entry name" value="Tetracyclin repressor-like, C-terminal domain"/>
    <property type="match status" value="1"/>
</dbReference>
<organism evidence="7 8">
    <name type="scientific">Allostreptomyces psammosilenae</name>
    <dbReference type="NCBI Taxonomy" id="1892865"/>
    <lineage>
        <taxon>Bacteria</taxon>
        <taxon>Bacillati</taxon>
        <taxon>Actinomycetota</taxon>
        <taxon>Actinomycetes</taxon>
        <taxon>Kitasatosporales</taxon>
        <taxon>Streptomycetaceae</taxon>
        <taxon>Allostreptomyces</taxon>
    </lineage>
</organism>
<dbReference type="PROSITE" id="PS50977">
    <property type="entry name" value="HTH_TETR_2"/>
    <property type="match status" value="1"/>
</dbReference>
<dbReference type="InterPro" id="IPR050109">
    <property type="entry name" value="HTH-type_TetR-like_transc_reg"/>
</dbReference>
<keyword evidence="8" id="KW-1185">Reference proteome</keyword>
<evidence type="ECO:0000256" key="1">
    <source>
        <dbReference type="ARBA" id="ARBA00023015"/>
    </source>
</evidence>